<organism evidence="2 3">
    <name type="scientific">Aliigemmobacter aestuarii</name>
    <dbReference type="NCBI Taxonomy" id="1445661"/>
    <lineage>
        <taxon>Bacteria</taxon>
        <taxon>Pseudomonadati</taxon>
        <taxon>Pseudomonadota</taxon>
        <taxon>Alphaproteobacteria</taxon>
        <taxon>Rhodobacterales</taxon>
        <taxon>Paracoccaceae</taxon>
        <taxon>Aliigemmobacter</taxon>
    </lineage>
</organism>
<dbReference type="GO" id="GO:0004383">
    <property type="term" value="F:guanylate cyclase activity"/>
    <property type="evidence" value="ECO:0007669"/>
    <property type="project" value="TreeGrafter"/>
</dbReference>
<dbReference type="InterPro" id="IPR011644">
    <property type="entry name" value="Heme_NO-bd"/>
</dbReference>
<reference evidence="2 3" key="1">
    <citation type="submission" date="2019-04" db="EMBL/GenBank/DDBJ databases">
        <title>Draft genome sequence of Gemmobacter aestuarii sp. nov.</title>
        <authorList>
            <person name="Hameed A."/>
            <person name="Lin S.-Y."/>
            <person name="Shahina M."/>
            <person name="Lai W.-A."/>
            <person name="Young C.-C."/>
        </authorList>
    </citation>
    <scope>NUCLEOTIDE SEQUENCE [LARGE SCALE GENOMIC DNA]</scope>
    <source>
        <strain evidence="2 3">CC-PW-75</strain>
    </source>
</reference>
<dbReference type="PANTHER" id="PTHR45655:SF13">
    <property type="entry name" value="SOLUBLE GUANYLATE CYCLASE GCY-32-RELATED"/>
    <property type="match status" value="1"/>
</dbReference>
<dbReference type="InterPro" id="IPR024096">
    <property type="entry name" value="NO_sig/Golgi_transp_ligand-bd"/>
</dbReference>
<dbReference type="GO" id="GO:0070482">
    <property type="term" value="P:response to oxygen levels"/>
    <property type="evidence" value="ECO:0007669"/>
    <property type="project" value="TreeGrafter"/>
</dbReference>
<dbReference type="InterPro" id="IPR038158">
    <property type="entry name" value="H-NOX_domain_sf"/>
</dbReference>
<dbReference type="SUPFAM" id="SSF111126">
    <property type="entry name" value="Ligand-binding domain in the NO signalling and Golgi transport"/>
    <property type="match status" value="1"/>
</dbReference>
<evidence type="ECO:0000313" key="3">
    <source>
        <dbReference type="Proteomes" id="UP000309450"/>
    </source>
</evidence>
<sequence>MHGLINRAIQNFLRDTYGGSLWVGVVRHAALDFDTFEPMLSYDPALTDRVIGAATALLSRPRETLLEDLGTYLVSHPNVEALRRLLRFGGIGFADFLHSLEELPGRGRLAVPDLDLPALDLSETGPDSFCLRCRSVLPGAGHVMVGLLRAMADDYGALVLLDHEGEEDGAEIIAIRLLARDFAEGRRFDLALARGA</sequence>
<comment type="caution">
    <text evidence="2">The sequence shown here is derived from an EMBL/GenBank/DDBJ whole genome shotgun (WGS) entry which is preliminary data.</text>
</comment>
<dbReference type="GO" id="GO:0019934">
    <property type="term" value="P:cGMP-mediated signaling"/>
    <property type="evidence" value="ECO:0007669"/>
    <property type="project" value="TreeGrafter"/>
</dbReference>
<dbReference type="GO" id="GO:0020037">
    <property type="term" value="F:heme binding"/>
    <property type="evidence" value="ECO:0007669"/>
    <property type="project" value="InterPro"/>
</dbReference>
<dbReference type="Pfam" id="PF07700">
    <property type="entry name" value="HNOB"/>
    <property type="match status" value="1"/>
</dbReference>
<keyword evidence="3" id="KW-1185">Reference proteome</keyword>
<dbReference type="Gene3D" id="3.90.1520.10">
    <property type="entry name" value="H-NOX domain"/>
    <property type="match status" value="1"/>
</dbReference>
<protein>
    <submittedName>
        <fullName evidence="2">Heme NO-binding protein</fullName>
    </submittedName>
</protein>
<dbReference type="AlphaFoldDB" id="A0A4S3MRD1"/>
<proteinExistence type="predicted"/>
<feature type="domain" description="Heme NO-binding" evidence="1">
    <location>
        <begin position="2"/>
        <end position="156"/>
    </location>
</feature>
<evidence type="ECO:0000259" key="1">
    <source>
        <dbReference type="Pfam" id="PF07700"/>
    </source>
</evidence>
<dbReference type="OrthoDB" id="981203at2"/>
<name>A0A4S3MRD1_9RHOB</name>
<accession>A0A4S3MRD1</accession>
<dbReference type="EMBL" id="SSND01000001">
    <property type="protein sequence ID" value="THD84674.1"/>
    <property type="molecule type" value="Genomic_DNA"/>
</dbReference>
<dbReference type="PANTHER" id="PTHR45655">
    <property type="entry name" value="GUANYLATE CYCLASE SOLUBLE SUBUNIT BETA-2"/>
    <property type="match status" value="1"/>
</dbReference>
<dbReference type="RefSeq" id="WP_136393055.1">
    <property type="nucleotide sequence ID" value="NZ_SSND01000001.1"/>
</dbReference>
<dbReference type="GO" id="GO:0008074">
    <property type="term" value="C:guanylate cyclase complex, soluble"/>
    <property type="evidence" value="ECO:0007669"/>
    <property type="project" value="TreeGrafter"/>
</dbReference>
<dbReference type="Proteomes" id="UP000309450">
    <property type="component" value="Unassembled WGS sequence"/>
</dbReference>
<evidence type="ECO:0000313" key="2">
    <source>
        <dbReference type="EMBL" id="THD84674.1"/>
    </source>
</evidence>
<gene>
    <name evidence="2" type="ORF">E7811_02770</name>
</gene>